<feature type="chain" id="PRO_5003121982" evidence="2">
    <location>
        <begin position="24"/>
        <end position="767"/>
    </location>
</feature>
<dbReference type="AlphaFoldDB" id="D8RPJ0"/>
<name>D8RPJ0_SELML</name>
<evidence type="ECO:0000313" key="3">
    <source>
        <dbReference type="EMBL" id="EFJ26050.1"/>
    </source>
</evidence>
<proteinExistence type="predicted"/>
<organism evidence="4">
    <name type="scientific">Selaginella moellendorffii</name>
    <name type="common">Spikemoss</name>
    <dbReference type="NCBI Taxonomy" id="88036"/>
    <lineage>
        <taxon>Eukaryota</taxon>
        <taxon>Viridiplantae</taxon>
        <taxon>Streptophyta</taxon>
        <taxon>Embryophyta</taxon>
        <taxon>Tracheophyta</taxon>
        <taxon>Lycopodiopsida</taxon>
        <taxon>Selaginellales</taxon>
        <taxon>Selaginellaceae</taxon>
        <taxon>Selaginella</taxon>
    </lineage>
</organism>
<evidence type="ECO:0000256" key="2">
    <source>
        <dbReference type="SAM" id="SignalP"/>
    </source>
</evidence>
<evidence type="ECO:0000256" key="1">
    <source>
        <dbReference type="SAM" id="MobiDB-lite"/>
    </source>
</evidence>
<dbReference type="GO" id="GO:0070652">
    <property type="term" value="C:HAUS complex"/>
    <property type="evidence" value="ECO:0007669"/>
    <property type="project" value="InterPro"/>
</dbReference>
<dbReference type="STRING" id="88036.D8RPJ0"/>
<feature type="region of interest" description="Disordered" evidence="1">
    <location>
        <begin position="733"/>
        <end position="767"/>
    </location>
</feature>
<dbReference type="eggNOG" id="ENOG502QRA2">
    <property type="taxonomic scope" value="Eukaryota"/>
</dbReference>
<dbReference type="EMBL" id="GL377585">
    <property type="protein sequence ID" value="EFJ26050.1"/>
    <property type="molecule type" value="Genomic_DNA"/>
</dbReference>
<dbReference type="HOGENOM" id="CLU_364261_0_0_1"/>
<gene>
    <name evidence="3" type="ORF">SELMODRAFT_413459</name>
</gene>
<keyword evidence="2" id="KW-0732">Signal</keyword>
<dbReference type="Proteomes" id="UP000001514">
    <property type="component" value="Unassembled WGS sequence"/>
</dbReference>
<dbReference type="KEGG" id="smo:SELMODRAFT_413459"/>
<dbReference type="Gramene" id="EFJ26050">
    <property type="protein sequence ID" value="EFJ26050"/>
    <property type="gene ID" value="SELMODRAFT_413459"/>
</dbReference>
<evidence type="ECO:0000313" key="4">
    <source>
        <dbReference type="Proteomes" id="UP000001514"/>
    </source>
</evidence>
<protein>
    <submittedName>
        <fullName evidence="3">Uncharacterized protein</fullName>
    </submittedName>
</protein>
<dbReference type="PANTHER" id="PTHR34968:SF1">
    <property type="entry name" value="AUGMIN SUBUNIT 5"/>
    <property type="match status" value="1"/>
</dbReference>
<dbReference type="PANTHER" id="PTHR34968">
    <property type="entry name" value="AUGMIN SUBUNIT 5"/>
    <property type="match status" value="1"/>
</dbReference>
<accession>D8RPJ0</accession>
<dbReference type="GO" id="GO:0005876">
    <property type="term" value="C:spindle microtubule"/>
    <property type="evidence" value="ECO:0007669"/>
    <property type="project" value="InterPro"/>
</dbReference>
<dbReference type="GO" id="GO:0051225">
    <property type="term" value="P:spindle assembly"/>
    <property type="evidence" value="ECO:0007669"/>
    <property type="project" value="InterPro"/>
</dbReference>
<dbReference type="Pfam" id="PF14817">
    <property type="entry name" value="HAUS5"/>
    <property type="match status" value="1"/>
</dbReference>
<dbReference type="InterPro" id="IPR029131">
    <property type="entry name" value="HAUS5"/>
</dbReference>
<feature type="signal peptide" evidence="2">
    <location>
        <begin position="1"/>
        <end position="23"/>
    </location>
</feature>
<dbReference type="InterPro" id="IPR044706">
    <property type="entry name" value="AUG5_plant"/>
</dbReference>
<keyword evidence="4" id="KW-1185">Reference proteome</keyword>
<sequence length="767" mass="85190">MRRFGVMFLVLLALAAVATEVEAQQQCFRENACLPGGLSCNSYCKSCHFFQAGQRCVKCKGGSCTLFGRCICDAPCSVSNCPTYLLSLMAHPVGDQAEGCEIRWFEECSAARAYDASSGAFGVLLGHVPLFALIHAPREVLELLIEFGEQLERFAHLCSQCLWKAYMLMLLWHLEYIWMSVGTANSRPASTELFLNRQVQSNHLALHQETLYKRILVSMDAKDGAALSGMGLQVFEMAGALMATGATRLIRGAFDIFELAINRDRLVYTSQCYGSTLKLVRLIFRFYDPVLVFKKLQALVEAMGISSMLGPEAIAAAERNADMVAARAGAGDPSAMASICRIAAASQYSQGAEAQDAGMIAIVEALRFCLKPCSSPASLLENLARSINLVQTLRDLVGSGRALLTAANISRPDYEKTANACAETTREQELIALEEWLPTRSSKRTSERVVGTVSRNRGGLDHVKTLLPGFAHAKEIHDFVDIESTADPLEKRPVKWRRAPVSRVNPKFTREVSHMKLDNMCTVETRVHDPKLRALQCCSPSRPALGIRSWSSLPSSSDLAATNFLGSDAASLRSASLDAFEHRDHEKKWPYIQRPCTSYSQELPKKKATLVSIDETVMTGASKEPAQQYADQMLHYELENYVGKDAVEVRTESACKESYSGDDKNTPQIVEMKMMMLNMKSQYRQQMTTTGKGHINVKLLQLPTMKEFSLVTSNQAKQNVDFLKKQMQKLKQDKEKLSRELFPMKKKQRQSEKQKKSLDDALDKVSG</sequence>
<dbReference type="InParanoid" id="D8RPJ0"/>
<reference evidence="3 4" key="1">
    <citation type="journal article" date="2011" name="Science">
        <title>The Selaginella genome identifies genetic changes associated with the evolution of vascular plants.</title>
        <authorList>
            <person name="Banks J.A."/>
            <person name="Nishiyama T."/>
            <person name="Hasebe M."/>
            <person name="Bowman J.L."/>
            <person name="Gribskov M."/>
            <person name="dePamphilis C."/>
            <person name="Albert V.A."/>
            <person name="Aono N."/>
            <person name="Aoyama T."/>
            <person name="Ambrose B.A."/>
            <person name="Ashton N.W."/>
            <person name="Axtell M.J."/>
            <person name="Barker E."/>
            <person name="Barker M.S."/>
            <person name="Bennetzen J.L."/>
            <person name="Bonawitz N.D."/>
            <person name="Chapple C."/>
            <person name="Cheng C."/>
            <person name="Correa L.G."/>
            <person name="Dacre M."/>
            <person name="DeBarry J."/>
            <person name="Dreyer I."/>
            <person name="Elias M."/>
            <person name="Engstrom E.M."/>
            <person name="Estelle M."/>
            <person name="Feng L."/>
            <person name="Finet C."/>
            <person name="Floyd S.K."/>
            <person name="Frommer W.B."/>
            <person name="Fujita T."/>
            <person name="Gramzow L."/>
            <person name="Gutensohn M."/>
            <person name="Harholt J."/>
            <person name="Hattori M."/>
            <person name="Heyl A."/>
            <person name="Hirai T."/>
            <person name="Hiwatashi Y."/>
            <person name="Ishikawa M."/>
            <person name="Iwata M."/>
            <person name="Karol K.G."/>
            <person name="Koehler B."/>
            <person name="Kolukisaoglu U."/>
            <person name="Kubo M."/>
            <person name="Kurata T."/>
            <person name="Lalonde S."/>
            <person name="Li K."/>
            <person name="Li Y."/>
            <person name="Litt A."/>
            <person name="Lyons E."/>
            <person name="Manning G."/>
            <person name="Maruyama T."/>
            <person name="Michael T.P."/>
            <person name="Mikami K."/>
            <person name="Miyazaki S."/>
            <person name="Morinaga S."/>
            <person name="Murata T."/>
            <person name="Mueller-Roeber B."/>
            <person name="Nelson D.R."/>
            <person name="Obara M."/>
            <person name="Oguri Y."/>
            <person name="Olmstead R.G."/>
            <person name="Onodera N."/>
            <person name="Petersen B.L."/>
            <person name="Pils B."/>
            <person name="Prigge M."/>
            <person name="Rensing S.A."/>
            <person name="Riano-Pachon D.M."/>
            <person name="Roberts A.W."/>
            <person name="Sato Y."/>
            <person name="Scheller H.V."/>
            <person name="Schulz B."/>
            <person name="Schulz C."/>
            <person name="Shakirov E.V."/>
            <person name="Shibagaki N."/>
            <person name="Shinohara N."/>
            <person name="Shippen D.E."/>
            <person name="Soerensen I."/>
            <person name="Sotooka R."/>
            <person name="Sugimoto N."/>
            <person name="Sugita M."/>
            <person name="Sumikawa N."/>
            <person name="Tanurdzic M."/>
            <person name="Theissen G."/>
            <person name="Ulvskov P."/>
            <person name="Wakazuki S."/>
            <person name="Weng J.K."/>
            <person name="Willats W.W."/>
            <person name="Wipf D."/>
            <person name="Wolf P.G."/>
            <person name="Yang L."/>
            <person name="Zimmer A.D."/>
            <person name="Zhu Q."/>
            <person name="Mitros T."/>
            <person name="Hellsten U."/>
            <person name="Loque D."/>
            <person name="Otillar R."/>
            <person name="Salamov A."/>
            <person name="Schmutz J."/>
            <person name="Shapiro H."/>
            <person name="Lindquist E."/>
            <person name="Lucas S."/>
            <person name="Rokhsar D."/>
            <person name="Grigoriev I.V."/>
        </authorList>
    </citation>
    <scope>NUCLEOTIDE SEQUENCE [LARGE SCALE GENOMIC DNA]</scope>
</reference>